<dbReference type="InterPro" id="IPR031165">
    <property type="entry name" value="GNAT_YJDJ"/>
</dbReference>
<sequence>MSQSTILHQADKQRFVILIDDQQALLEYQIEDEHIDFNRTYVPDALRGRGLAERLVRHGLKWAKAQQLTISASCWYVQKFLR</sequence>
<reference evidence="2 3" key="1">
    <citation type="submission" date="2021-05" db="EMBL/GenBank/DDBJ databases">
        <title>Molecular characterization for Shewanella algae harboring chromosomal blaOXA-55-like strains isolated from clinical and environment sample.</title>
        <authorList>
            <person name="Ohama Y."/>
            <person name="Aoki K."/>
            <person name="Harada S."/>
            <person name="Moriya K."/>
            <person name="Ishii Y."/>
            <person name="Tateda K."/>
        </authorList>
    </citation>
    <scope>NUCLEOTIDE SEQUENCE [LARGE SCALE GENOMIC DNA]</scope>
    <source>
        <strain evidence="2 3">LMG 23746</strain>
    </source>
</reference>
<comment type="caution">
    <text evidence="2">The sequence shown here is derived from an EMBL/GenBank/DDBJ whole genome shotgun (WGS) entry which is preliminary data.</text>
</comment>
<name>A0ABQ4PMN9_9GAMM</name>
<dbReference type="PANTHER" id="PTHR31435:SF9">
    <property type="entry name" value="PROTEIN NATD1"/>
    <property type="match status" value="1"/>
</dbReference>
<dbReference type="Pfam" id="PF14542">
    <property type="entry name" value="Acetyltransf_CG"/>
    <property type="match status" value="1"/>
</dbReference>
<feature type="domain" description="N-acetyltransferase" evidence="1">
    <location>
        <begin position="7"/>
        <end position="82"/>
    </location>
</feature>
<organism evidence="2 3">
    <name type="scientific">Shewanella algidipiscicola</name>
    <dbReference type="NCBI Taxonomy" id="614070"/>
    <lineage>
        <taxon>Bacteria</taxon>
        <taxon>Pseudomonadati</taxon>
        <taxon>Pseudomonadota</taxon>
        <taxon>Gammaproteobacteria</taxon>
        <taxon>Alteromonadales</taxon>
        <taxon>Shewanellaceae</taxon>
        <taxon>Shewanella</taxon>
    </lineage>
</organism>
<evidence type="ECO:0000313" key="3">
    <source>
        <dbReference type="Proteomes" id="UP000761574"/>
    </source>
</evidence>
<evidence type="ECO:0000259" key="1">
    <source>
        <dbReference type="PROSITE" id="PS51729"/>
    </source>
</evidence>
<accession>A0ABQ4PMN9</accession>
<keyword evidence="3" id="KW-1185">Reference proteome</keyword>
<gene>
    <name evidence="2" type="ORF">TUM4630_28510</name>
</gene>
<dbReference type="CDD" id="cd04301">
    <property type="entry name" value="NAT_SF"/>
    <property type="match status" value="1"/>
</dbReference>
<evidence type="ECO:0000313" key="2">
    <source>
        <dbReference type="EMBL" id="GIU49570.1"/>
    </source>
</evidence>
<dbReference type="EMBL" id="BPFB01000039">
    <property type="protein sequence ID" value="GIU49570.1"/>
    <property type="molecule type" value="Genomic_DNA"/>
</dbReference>
<dbReference type="RefSeq" id="WP_110456857.1">
    <property type="nucleotide sequence ID" value="NZ_BPFB01000039.1"/>
</dbReference>
<protein>
    <submittedName>
        <fullName evidence="2">N-acetyltransferase</fullName>
    </submittedName>
</protein>
<proteinExistence type="predicted"/>
<dbReference type="PROSITE" id="PS51729">
    <property type="entry name" value="GNAT_YJDJ"/>
    <property type="match status" value="1"/>
</dbReference>
<dbReference type="InterPro" id="IPR045057">
    <property type="entry name" value="Gcn5-rel_NAT"/>
</dbReference>
<dbReference type="PANTHER" id="PTHR31435">
    <property type="entry name" value="PROTEIN NATD1"/>
    <property type="match status" value="1"/>
</dbReference>
<dbReference type="InterPro" id="IPR016181">
    <property type="entry name" value="Acyl_CoA_acyltransferase"/>
</dbReference>
<dbReference type="Gene3D" id="3.40.630.30">
    <property type="match status" value="1"/>
</dbReference>
<dbReference type="SUPFAM" id="SSF55729">
    <property type="entry name" value="Acyl-CoA N-acyltransferases (Nat)"/>
    <property type="match status" value="1"/>
</dbReference>
<dbReference type="Proteomes" id="UP000761574">
    <property type="component" value="Unassembled WGS sequence"/>
</dbReference>